<feature type="domain" description="Transposase IS66 C-terminal" evidence="1">
    <location>
        <begin position="3"/>
        <end position="40"/>
    </location>
</feature>
<dbReference type="Pfam" id="PF13817">
    <property type="entry name" value="DDE_Tnp_IS66_C"/>
    <property type="match status" value="1"/>
</dbReference>
<comment type="caution">
    <text evidence="2">The sequence shown here is derived from an EMBL/GenBank/DDBJ whole genome shotgun (WGS) entry which is preliminary data.</text>
</comment>
<organism evidence="2 3">
    <name type="scientific">Microvirga vignae</name>
    <dbReference type="NCBI Taxonomy" id="1225564"/>
    <lineage>
        <taxon>Bacteria</taxon>
        <taxon>Pseudomonadati</taxon>
        <taxon>Pseudomonadota</taxon>
        <taxon>Alphaproteobacteria</taxon>
        <taxon>Hyphomicrobiales</taxon>
        <taxon>Methylobacteriaceae</taxon>
        <taxon>Microvirga</taxon>
    </lineage>
</organism>
<reference evidence="2 3" key="1">
    <citation type="submission" date="2015-05" db="EMBL/GenBank/DDBJ databases">
        <title>Draft genome sequence of Microvirga vignae strain BR3299, a novel nitrogen fixing bacteria isolated from Brazil semi-aired region.</title>
        <authorList>
            <person name="Zilli J.E."/>
            <person name="Passos S.R."/>
            <person name="Leite J."/>
            <person name="Baldani J.I."/>
            <person name="Xavier G.R."/>
            <person name="Rumjaneck N.G."/>
            <person name="Simoes-Araujo J.L."/>
        </authorList>
    </citation>
    <scope>NUCLEOTIDE SEQUENCE [LARGE SCALE GENOMIC DNA]</scope>
    <source>
        <strain evidence="2 3">BR3299</strain>
    </source>
</reference>
<dbReference type="EMBL" id="LCYG01000055">
    <property type="protein sequence ID" value="KLK91436.1"/>
    <property type="molecule type" value="Genomic_DNA"/>
</dbReference>
<dbReference type="Proteomes" id="UP000035489">
    <property type="component" value="Unassembled WGS sequence"/>
</dbReference>
<dbReference type="InterPro" id="IPR039552">
    <property type="entry name" value="IS66_C"/>
</dbReference>
<dbReference type="AlphaFoldDB" id="A0A0H1R9B3"/>
<evidence type="ECO:0000313" key="2">
    <source>
        <dbReference type="EMBL" id="KLK91436.1"/>
    </source>
</evidence>
<accession>A0A0H1R9B3</accession>
<dbReference type="STRING" id="1225564.AA309_20295"/>
<evidence type="ECO:0000313" key="3">
    <source>
        <dbReference type="Proteomes" id="UP000035489"/>
    </source>
</evidence>
<sequence>MVTLNATAKLNDVDPYAWLADVLAHIASTPQNRLSELLPWQWEKLTGDA</sequence>
<name>A0A0H1R9B3_9HYPH</name>
<proteinExistence type="predicted"/>
<protein>
    <submittedName>
        <fullName evidence="2">Transposase</fullName>
    </submittedName>
</protein>
<keyword evidence="3" id="KW-1185">Reference proteome</keyword>
<gene>
    <name evidence="2" type="ORF">AA309_20295</name>
</gene>
<evidence type="ECO:0000259" key="1">
    <source>
        <dbReference type="Pfam" id="PF13817"/>
    </source>
</evidence>
<dbReference type="PATRIC" id="fig|1225564.3.peg.5376"/>